<gene>
    <name evidence="1" type="ORF">UFOVP611_30</name>
</gene>
<accession>A0A6J5N619</accession>
<dbReference type="SUPFAM" id="SSF52980">
    <property type="entry name" value="Restriction endonuclease-like"/>
    <property type="match status" value="1"/>
</dbReference>
<protein>
    <submittedName>
        <fullName evidence="1">Uncharacterized protein</fullName>
    </submittedName>
</protein>
<evidence type="ECO:0000313" key="1">
    <source>
        <dbReference type="EMBL" id="CAB4152776.1"/>
    </source>
</evidence>
<organism evidence="1">
    <name type="scientific">uncultured Caudovirales phage</name>
    <dbReference type="NCBI Taxonomy" id="2100421"/>
    <lineage>
        <taxon>Viruses</taxon>
        <taxon>Duplodnaviria</taxon>
        <taxon>Heunggongvirae</taxon>
        <taxon>Uroviricota</taxon>
        <taxon>Caudoviricetes</taxon>
        <taxon>Peduoviridae</taxon>
        <taxon>Maltschvirus</taxon>
        <taxon>Maltschvirus maltsch</taxon>
    </lineage>
</organism>
<dbReference type="Gene3D" id="3.90.320.10">
    <property type="match status" value="1"/>
</dbReference>
<proteinExistence type="predicted"/>
<sequence>MKHNWLIRASQVSDIMTNDRSGKQMGDTAKKAILEAVLFNKYGIEPKEISSKFIEKGNANEYENIVLAKRVLNWADVDPDLIKPRLFNDYVTGETDVLSETVLADIKTSWDASTFPWLAVDCPNKAYYWQMQVYCWLTDRDEAELVYALSNTPENLIYDELRKAVWKNLTNPLYAEKSETEIEEILEEKIRGQLTFDQIPEKNRVKRFIIKRDDMAIEQIKARVIEAREYYDQLFEKI</sequence>
<dbReference type="InterPro" id="IPR011335">
    <property type="entry name" value="Restrct_endonuc-II-like"/>
</dbReference>
<dbReference type="InterPro" id="IPR011604">
    <property type="entry name" value="PDDEXK-like_dom_sf"/>
</dbReference>
<reference evidence="1" key="1">
    <citation type="submission" date="2020-04" db="EMBL/GenBank/DDBJ databases">
        <authorList>
            <person name="Chiriac C."/>
            <person name="Salcher M."/>
            <person name="Ghai R."/>
            <person name="Kavagutti S V."/>
        </authorList>
    </citation>
    <scope>NUCLEOTIDE SEQUENCE</scope>
</reference>
<name>A0A6J5N619_9CAUD</name>
<dbReference type="EMBL" id="LR796579">
    <property type="protein sequence ID" value="CAB4152776.1"/>
    <property type="molecule type" value="Genomic_DNA"/>
</dbReference>